<dbReference type="AlphaFoldDB" id="A0A6G1G4J7"/>
<keyword evidence="1" id="KW-0479">Metal-binding</keyword>
<evidence type="ECO:0000313" key="6">
    <source>
        <dbReference type="RefSeq" id="XP_033534614.1"/>
    </source>
</evidence>
<protein>
    <recommendedName>
        <fullName evidence="3">C2H2-type domain-containing protein</fullName>
    </recommendedName>
</protein>
<organism evidence="4">
    <name type="scientific">Eremomyces bilateralis CBS 781.70</name>
    <dbReference type="NCBI Taxonomy" id="1392243"/>
    <lineage>
        <taxon>Eukaryota</taxon>
        <taxon>Fungi</taxon>
        <taxon>Dikarya</taxon>
        <taxon>Ascomycota</taxon>
        <taxon>Pezizomycotina</taxon>
        <taxon>Dothideomycetes</taxon>
        <taxon>Dothideomycetes incertae sedis</taxon>
        <taxon>Eremomycetales</taxon>
        <taxon>Eremomycetaceae</taxon>
        <taxon>Eremomyces</taxon>
    </lineage>
</organism>
<dbReference type="InterPro" id="IPR039327">
    <property type="entry name" value="CON7-like"/>
</dbReference>
<feature type="domain" description="C2H2-type" evidence="3">
    <location>
        <begin position="271"/>
        <end position="302"/>
    </location>
</feature>
<feature type="compositionally biased region" description="Polar residues" evidence="2">
    <location>
        <begin position="79"/>
        <end position="96"/>
    </location>
</feature>
<feature type="compositionally biased region" description="Polar residues" evidence="2">
    <location>
        <begin position="36"/>
        <end position="47"/>
    </location>
</feature>
<dbReference type="PANTHER" id="PTHR36167">
    <property type="entry name" value="C2H2 FINGER DOMAIN TRANSCRIPTION FACTOR (EUROFUNG)-RELATED"/>
    <property type="match status" value="1"/>
</dbReference>
<evidence type="ECO:0000313" key="5">
    <source>
        <dbReference type="Proteomes" id="UP000504638"/>
    </source>
</evidence>
<proteinExistence type="predicted"/>
<gene>
    <name evidence="4 6" type="ORF">P152DRAFT_473507</name>
</gene>
<feature type="compositionally biased region" description="Polar residues" evidence="2">
    <location>
        <begin position="125"/>
        <end position="175"/>
    </location>
</feature>
<evidence type="ECO:0000259" key="3">
    <source>
        <dbReference type="PROSITE" id="PS50157"/>
    </source>
</evidence>
<dbReference type="PROSITE" id="PS00028">
    <property type="entry name" value="ZINC_FINGER_C2H2_1"/>
    <property type="match status" value="1"/>
</dbReference>
<keyword evidence="1" id="KW-0862">Zinc</keyword>
<dbReference type="EMBL" id="ML975156">
    <property type="protein sequence ID" value="KAF1812983.1"/>
    <property type="molecule type" value="Genomic_DNA"/>
</dbReference>
<feature type="compositionally biased region" description="Polar residues" evidence="2">
    <location>
        <begin position="388"/>
        <end position="406"/>
    </location>
</feature>
<reference evidence="6" key="3">
    <citation type="submission" date="2025-04" db="UniProtKB">
        <authorList>
            <consortium name="RefSeq"/>
        </authorList>
    </citation>
    <scope>IDENTIFICATION</scope>
    <source>
        <strain evidence="6">CBS 781.70</strain>
    </source>
</reference>
<reference evidence="4 6" key="1">
    <citation type="submission" date="2020-01" db="EMBL/GenBank/DDBJ databases">
        <authorList>
            <consortium name="DOE Joint Genome Institute"/>
            <person name="Haridas S."/>
            <person name="Albert R."/>
            <person name="Binder M."/>
            <person name="Bloem J."/>
            <person name="Labutti K."/>
            <person name="Salamov A."/>
            <person name="Andreopoulos B."/>
            <person name="Baker S.E."/>
            <person name="Barry K."/>
            <person name="Bills G."/>
            <person name="Bluhm B.H."/>
            <person name="Cannon C."/>
            <person name="Castanera R."/>
            <person name="Culley D.E."/>
            <person name="Daum C."/>
            <person name="Ezra D."/>
            <person name="Gonzalez J.B."/>
            <person name="Henrissat B."/>
            <person name="Kuo A."/>
            <person name="Liang C."/>
            <person name="Lipzen A."/>
            <person name="Lutzoni F."/>
            <person name="Magnuson J."/>
            <person name="Mondo S."/>
            <person name="Nolan M."/>
            <person name="Ohm R."/>
            <person name="Pangilinan J."/>
            <person name="Park H.-J."/>
            <person name="Ramirez L."/>
            <person name="Alfaro M."/>
            <person name="Sun H."/>
            <person name="Tritt A."/>
            <person name="Yoshinaga Y."/>
            <person name="Zwiers L.-H."/>
            <person name="Turgeon B.G."/>
            <person name="Goodwin S.B."/>
            <person name="Spatafora J.W."/>
            <person name="Crous P.W."/>
            <person name="Grigoriev I.V."/>
        </authorList>
    </citation>
    <scope>NUCLEOTIDE SEQUENCE</scope>
    <source>
        <strain evidence="4 6">CBS 781.70</strain>
    </source>
</reference>
<accession>A0A6G1G4J7</accession>
<dbReference type="Gene3D" id="3.30.160.60">
    <property type="entry name" value="Classic Zinc Finger"/>
    <property type="match status" value="1"/>
</dbReference>
<dbReference type="PROSITE" id="PS50157">
    <property type="entry name" value="ZINC_FINGER_C2H2_2"/>
    <property type="match status" value="1"/>
</dbReference>
<sequence length="437" mass="47083">MSTGYPTALGARPITPLSPGVKLGRQRPTIPPQPMDNRQTDYSQSGTKLGLPLTDSSISDDAQRDASSDQPSAAHYPSNPDSRSANFSSSTATPNSEYGIAPSSARSSTFPDYQRPYHPNIAPGANQQQGMAQATSPSMPLNASGSPNGQSATSPNMRSDQTQQIDPSIAAATSPTYPPQHHQYSPYTPSPADMSHYAGHPGVYGRPEWAGGQYGASPMYAHSAVTSGGPLPALVSPGAHPLSTVYSFVPIPGAQQHKRPRRRYEEIERMYKCGWNGCEKAYGTLNHLNAHVTMQSHGTKRTPEEFKEIRKEWKQKKKEEEAARKAEDERHRRDAEQRASEGGSESHPYNPPHIGAPPSMPGGPQLPPIGYGPPGQNQPTQAGYGGQSPMTAQYPPNSQMYNSGQPTSGGNYPPSPYAPNNPQMYQQHNNGSGNYQP</sequence>
<evidence type="ECO:0000256" key="1">
    <source>
        <dbReference type="PROSITE-ProRule" id="PRU00042"/>
    </source>
</evidence>
<dbReference type="GO" id="GO:0008270">
    <property type="term" value="F:zinc ion binding"/>
    <property type="evidence" value="ECO:0007669"/>
    <property type="project" value="UniProtKB-KW"/>
</dbReference>
<feature type="compositionally biased region" description="Basic and acidic residues" evidence="2">
    <location>
        <begin position="301"/>
        <end position="339"/>
    </location>
</feature>
<dbReference type="RefSeq" id="XP_033534614.1">
    <property type="nucleotide sequence ID" value="XM_033681242.1"/>
</dbReference>
<dbReference type="InterPro" id="IPR013087">
    <property type="entry name" value="Znf_C2H2_type"/>
</dbReference>
<feature type="region of interest" description="Disordered" evidence="2">
    <location>
        <begin position="294"/>
        <end position="437"/>
    </location>
</feature>
<dbReference type="OrthoDB" id="1939603at2759"/>
<keyword evidence="5" id="KW-1185">Reference proteome</keyword>
<dbReference type="Proteomes" id="UP000504638">
    <property type="component" value="Unplaced"/>
</dbReference>
<name>A0A6G1G4J7_9PEZI</name>
<feature type="compositionally biased region" description="Polar residues" evidence="2">
    <location>
        <begin position="423"/>
        <end position="437"/>
    </location>
</feature>
<evidence type="ECO:0000313" key="4">
    <source>
        <dbReference type="EMBL" id="KAF1812983.1"/>
    </source>
</evidence>
<feature type="region of interest" description="Disordered" evidence="2">
    <location>
        <begin position="1"/>
        <end position="193"/>
    </location>
</feature>
<dbReference type="GO" id="GO:0006355">
    <property type="term" value="P:regulation of DNA-templated transcription"/>
    <property type="evidence" value="ECO:0007669"/>
    <property type="project" value="InterPro"/>
</dbReference>
<evidence type="ECO:0000256" key="2">
    <source>
        <dbReference type="SAM" id="MobiDB-lite"/>
    </source>
</evidence>
<reference evidence="6" key="2">
    <citation type="submission" date="2020-04" db="EMBL/GenBank/DDBJ databases">
        <authorList>
            <consortium name="NCBI Genome Project"/>
        </authorList>
    </citation>
    <scope>NUCLEOTIDE SEQUENCE</scope>
    <source>
        <strain evidence="6">CBS 781.70</strain>
    </source>
</reference>
<keyword evidence="1" id="KW-0863">Zinc-finger</keyword>
<dbReference type="GeneID" id="54421812"/>
<dbReference type="PANTHER" id="PTHR36167:SF3">
    <property type="entry name" value="C2H2 FINGER DOMAIN TRANSCRIPTION FACTOR (EUROFUNG)-RELATED"/>
    <property type="match status" value="1"/>
</dbReference>
<feature type="compositionally biased region" description="Pro residues" evidence="2">
    <location>
        <begin position="349"/>
        <end position="371"/>
    </location>
</feature>